<reference evidence="1 2" key="1">
    <citation type="submission" date="2023-11" db="EMBL/GenBank/DDBJ databases">
        <title>Halocaridina rubra genome assembly.</title>
        <authorList>
            <person name="Smith C."/>
        </authorList>
    </citation>
    <scope>NUCLEOTIDE SEQUENCE [LARGE SCALE GENOMIC DNA]</scope>
    <source>
        <strain evidence="1">EP-1</strain>
        <tissue evidence="1">Whole</tissue>
    </source>
</reference>
<protein>
    <submittedName>
        <fullName evidence="1">Uncharacterized protein</fullName>
    </submittedName>
</protein>
<proteinExistence type="predicted"/>
<evidence type="ECO:0000313" key="1">
    <source>
        <dbReference type="EMBL" id="KAK7065492.1"/>
    </source>
</evidence>
<accession>A0AAN8WI26</accession>
<dbReference type="AlphaFoldDB" id="A0AAN8WI26"/>
<gene>
    <name evidence="1" type="ORF">SK128_020823</name>
</gene>
<sequence>MARYTCTKMKKILTNTELGNKTRLSGLCLSLGDTCNPMELFPLEAAFRSCETQPLVETAP</sequence>
<keyword evidence="2" id="KW-1185">Reference proteome</keyword>
<name>A0AAN8WI26_HALRR</name>
<organism evidence="1 2">
    <name type="scientific">Halocaridina rubra</name>
    <name type="common">Hawaiian red shrimp</name>
    <dbReference type="NCBI Taxonomy" id="373956"/>
    <lineage>
        <taxon>Eukaryota</taxon>
        <taxon>Metazoa</taxon>
        <taxon>Ecdysozoa</taxon>
        <taxon>Arthropoda</taxon>
        <taxon>Crustacea</taxon>
        <taxon>Multicrustacea</taxon>
        <taxon>Malacostraca</taxon>
        <taxon>Eumalacostraca</taxon>
        <taxon>Eucarida</taxon>
        <taxon>Decapoda</taxon>
        <taxon>Pleocyemata</taxon>
        <taxon>Caridea</taxon>
        <taxon>Atyoidea</taxon>
        <taxon>Atyidae</taxon>
        <taxon>Halocaridina</taxon>
    </lineage>
</organism>
<evidence type="ECO:0000313" key="2">
    <source>
        <dbReference type="Proteomes" id="UP001381693"/>
    </source>
</evidence>
<comment type="caution">
    <text evidence="1">The sequence shown here is derived from an EMBL/GenBank/DDBJ whole genome shotgun (WGS) entry which is preliminary data.</text>
</comment>
<dbReference type="EMBL" id="JAXCGZ010020772">
    <property type="protein sequence ID" value="KAK7065492.1"/>
    <property type="molecule type" value="Genomic_DNA"/>
</dbReference>
<dbReference type="Proteomes" id="UP001381693">
    <property type="component" value="Unassembled WGS sequence"/>
</dbReference>